<dbReference type="EC" id="3.1.1.2" evidence="2"/>
<dbReference type="GO" id="GO:0004064">
    <property type="term" value="F:arylesterase activity"/>
    <property type="evidence" value="ECO:0007669"/>
    <property type="project" value="UniProtKB-EC"/>
</dbReference>
<dbReference type="EMBL" id="CP047045">
    <property type="protein sequence ID" value="QGZ93668.1"/>
    <property type="molecule type" value="Genomic_DNA"/>
</dbReference>
<accession>A0A6I6MKC7</accession>
<keyword evidence="3" id="KW-1185">Reference proteome</keyword>
<dbReference type="Proteomes" id="UP000431269">
    <property type="component" value="Chromosome"/>
</dbReference>
<dbReference type="InterPro" id="IPR029058">
    <property type="entry name" value="AB_hydrolase_fold"/>
</dbReference>
<dbReference type="PRINTS" id="PR00111">
    <property type="entry name" value="ABHYDROLASE"/>
</dbReference>
<dbReference type="Gene3D" id="3.40.50.1820">
    <property type="entry name" value="alpha/beta hydrolase"/>
    <property type="match status" value="1"/>
</dbReference>
<keyword evidence="2" id="KW-0378">Hydrolase</keyword>
<dbReference type="PANTHER" id="PTHR43798">
    <property type="entry name" value="MONOACYLGLYCEROL LIPASE"/>
    <property type="match status" value="1"/>
</dbReference>
<organism evidence="2 3">
    <name type="scientific">Terricaulis silvestris</name>
    <dbReference type="NCBI Taxonomy" id="2686094"/>
    <lineage>
        <taxon>Bacteria</taxon>
        <taxon>Pseudomonadati</taxon>
        <taxon>Pseudomonadota</taxon>
        <taxon>Alphaproteobacteria</taxon>
        <taxon>Caulobacterales</taxon>
        <taxon>Caulobacteraceae</taxon>
        <taxon>Terricaulis</taxon>
    </lineage>
</organism>
<dbReference type="KEGG" id="tsv:DSM104635_00480"/>
<dbReference type="Pfam" id="PF00561">
    <property type="entry name" value="Abhydrolase_1"/>
    <property type="match status" value="1"/>
</dbReference>
<dbReference type="SUPFAM" id="SSF53474">
    <property type="entry name" value="alpha/beta-Hydrolases"/>
    <property type="match status" value="1"/>
</dbReference>
<evidence type="ECO:0000313" key="3">
    <source>
        <dbReference type="Proteomes" id="UP000431269"/>
    </source>
</evidence>
<protein>
    <submittedName>
        <fullName evidence="2">Arylesterase</fullName>
        <ecNumber evidence="2">3.1.1.2</ecNumber>
    </submittedName>
</protein>
<gene>
    <name evidence="2" type="ORF">DSM104635_00480</name>
</gene>
<evidence type="ECO:0000313" key="2">
    <source>
        <dbReference type="EMBL" id="QGZ93668.1"/>
    </source>
</evidence>
<dbReference type="AlphaFoldDB" id="A0A6I6MKC7"/>
<reference evidence="3" key="1">
    <citation type="submission" date="2019-12" db="EMBL/GenBank/DDBJ databases">
        <title>Complete genome of Terracaulis silvestris 0127_4.</title>
        <authorList>
            <person name="Vieira S."/>
            <person name="Riedel T."/>
            <person name="Sproer C."/>
            <person name="Pascual J."/>
            <person name="Boedeker C."/>
            <person name="Overmann J."/>
        </authorList>
    </citation>
    <scope>NUCLEOTIDE SEQUENCE [LARGE SCALE GENOMIC DNA]</scope>
    <source>
        <strain evidence="3">0127_4</strain>
    </source>
</reference>
<dbReference type="RefSeq" id="WP_158764667.1">
    <property type="nucleotide sequence ID" value="NZ_CP047045.1"/>
</dbReference>
<feature type="domain" description="AB hydrolase-1" evidence="1">
    <location>
        <begin position="26"/>
        <end position="253"/>
    </location>
</feature>
<dbReference type="InterPro" id="IPR050266">
    <property type="entry name" value="AB_hydrolase_sf"/>
</dbReference>
<name>A0A6I6MKC7_9CAUL</name>
<sequence>MFVKALPDRVTAGGVEFEIMTKGEGKPVLFLHGVLGVDADDPLVARLAKSHKVIAASHPGFGLSSRPDHVTTIDDVVYAYLDLVEALDLRDVALVGASLGGWIAAELAVRGSNRFSSLVLIDAVGAKFGDREKREIYDIFGLANDEMPGVLFSTREAGLDAMHGLRFPELPEEASVRYARNRETITLFGWSPTLHNPKLRHRLARVKLPTLVLWGDQDHVVGVDYGRAYAGAIAGAKFEVVSGVGHCGTFENPDEFAKRTLAFLSAGRAR</sequence>
<evidence type="ECO:0000259" key="1">
    <source>
        <dbReference type="Pfam" id="PF00561"/>
    </source>
</evidence>
<proteinExistence type="predicted"/>
<dbReference type="InterPro" id="IPR000073">
    <property type="entry name" value="AB_hydrolase_1"/>
</dbReference>